<evidence type="ECO:0000313" key="5">
    <source>
        <dbReference type="Proteomes" id="UP000036851"/>
    </source>
</evidence>
<evidence type="ECO:0000259" key="2">
    <source>
        <dbReference type="PROSITE" id="PS50991"/>
    </source>
</evidence>
<sequence length="409" mass="46686">MPLLTIPRSHTPRFDHFSIDCFLDETLREGAERCPFSVPAEEKSALVNAIMDTGIKDIVYGSGPQDPEDLFRILNQLEQQNRLAPDLRFSFIMLLNCHQPILPQFKKFPRHLKKHITISFGMISYLANKNIFEKTAETLRAWGFDSFRVSLLNNFNSGVDETTYHRITEEINRAVAAGIDIVRINDSLGTLYPEMVTILAANLRYDYPALNFCLHAHNDRGLGIQNALTSIYNGFNLIEGGFAGTGNRSGLPAIEILDYIFKEKKITIKGKYFDSKKVLTAACLTESTFLSVPDLYRPVSGYMVEQQNMGVANIPSYLGVTGNDLYFLNDVGLHDETIRKIIVDECMPDDKQETLLIEKFKHKLEVELNNTATRKRKEYEKIKESIKKFYRTDILYSDDLKKILKDLMS</sequence>
<dbReference type="STRING" id="1560201.NG42_20005"/>
<dbReference type="EMBL" id="JRXF01000045">
    <property type="protein sequence ID" value="KOC88518.1"/>
    <property type="molecule type" value="Genomic_DNA"/>
</dbReference>
<dbReference type="RefSeq" id="WP_052902525.1">
    <property type="nucleotide sequence ID" value="NZ_JRXE01000037.1"/>
</dbReference>
<dbReference type="InterPro" id="IPR013785">
    <property type="entry name" value="Aldolase_TIM"/>
</dbReference>
<gene>
    <name evidence="3" type="ORF">NG42_20005</name>
    <name evidence="4" type="ORF">NG43_20050</name>
</gene>
<keyword evidence="6" id="KW-1185">Reference proteome</keyword>
<dbReference type="InterPro" id="IPR000891">
    <property type="entry name" value="PYR_CT"/>
</dbReference>
<evidence type="ECO:0000256" key="1">
    <source>
        <dbReference type="ARBA" id="ARBA00023211"/>
    </source>
</evidence>
<dbReference type="Pfam" id="PF00682">
    <property type="entry name" value="HMGL-like"/>
    <property type="match status" value="1"/>
</dbReference>
<proteinExistence type="predicted"/>
<name>A0A0L7SZH0_9GAMM</name>
<accession>A0A0L7SZH0</accession>
<evidence type="ECO:0000313" key="6">
    <source>
        <dbReference type="Proteomes" id="UP000037088"/>
    </source>
</evidence>
<dbReference type="SUPFAM" id="SSF51569">
    <property type="entry name" value="Aldolase"/>
    <property type="match status" value="1"/>
</dbReference>
<dbReference type="OrthoDB" id="9803573at2"/>
<dbReference type="Gene3D" id="3.20.20.70">
    <property type="entry name" value="Aldolase class I"/>
    <property type="match status" value="1"/>
</dbReference>
<dbReference type="PANTHER" id="PTHR10277:SF9">
    <property type="entry name" value="2-ISOPROPYLMALATE SYNTHASE 1, CHLOROPLASTIC-RELATED"/>
    <property type="match status" value="1"/>
</dbReference>
<dbReference type="InterPro" id="IPR050073">
    <property type="entry name" value="2-IPM_HCS-like"/>
</dbReference>
<feature type="domain" description="Pyruvate carboxyltransferase" evidence="2">
    <location>
        <begin position="20"/>
        <end position="279"/>
    </location>
</feature>
<evidence type="ECO:0000313" key="3">
    <source>
        <dbReference type="EMBL" id="KOC87566.1"/>
    </source>
</evidence>
<evidence type="ECO:0000313" key="4">
    <source>
        <dbReference type="EMBL" id="KOC88518.1"/>
    </source>
</evidence>
<keyword evidence="1" id="KW-0464">Manganese</keyword>
<dbReference type="Proteomes" id="UP000036851">
    <property type="component" value="Unassembled WGS sequence"/>
</dbReference>
<dbReference type="GO" id="GO:0003852">
    <property type="term" value="F:2-isopropylmalate synthase activity"/>
    <property type="evidence" value="ECO:0007669"/>
    <property type="project" value="TreeGrafter"/>
</dbReference>
<dbReference type="AlphaFoldDB" id="A0A0L7SZH0"/>
<protein>
    <submittedName>
        <fullName evidence="4">Isopropylmalate synthase</fullName>
    </submittedName>
</protein>
<dbReference type="EMBL" id="JRXE01000037">
    <property type="protein sequence ID" value="KOC87566.1"/>
    <property type="molecule type" value="Genomic_DNA"/>
</dbReference>
<comment type="caution">
    <text evidence="4">The sequence shown here is derived from an EMBL/GenBank/DDBJ whole genome shotgun (WGS) entry which is preliminary data.</text>
</comment>
<dbReference type="Proteomes" id="UP000037088">
    <property type="component" value="Unassembled WGS sequence"/>
</dbReference>
<reference evidence="5 6" key="1">
    <citation type="journal article" date="2015" name="Int. J. Syst. Evol. Microbiol.">
        <title>Erwinia iniecta sp. nov., isolated from Russian wheat aphids (Diuraphis noxia).</title>
        <authorList>
            <person name="Campillo T."/>
            <person name="Luna E."/>
            <person name="Portier P."/>
            <person name="Fischer-Le Saux M."/>
            <person name="Lapitan N."/>
            <person name="Tisserat N.A."/>
            <person name="Leach J.E."/>
        </authorList>
    </citation>
    <scope>NUCLEOTIDE SEQUENCE [LARGE SCALE GENOMIC DNA]</scope>
    <source>
        <strain evidence="3 6">B120</strain>
        <strain evidence="4 5">B149</strain>
    </source>
</reference>
<dbReference type="PROSITE" id="PS50991">
    <property type="entry name" value="PYR_CT"/>
    <property type="match status" value="1"/>
</dbReference>
<dbReference type="GO" id="GO:0009098">
    <property type="term" value="P:L-leucine biosynthetic process"/>
    <property type="evidence" value="ECO:0007669"/>
    <property type="project" value="TreeGrafter"/>
</dbReference>
<dbReference type="PATRIC" id="fig|1560201.3.peg.4246"/>
<organism evidence="4 5">
    <name type="scientific">Winslowiella iniecta</name>
    <dbReference type="NCBI Taxonomy" id="1560201"/>
    <lineage>
        <taxon>Bacteria</taxon>
        <taxon>Pseudomonadati</taxon>
        <taxon>Pseudomonadota</taxon>
        <taxon>Gammaproteobacteria</taxon>
        <taxon>Enterobacterales</taxon>
        <taxon>Erwiniaceae</taxon>
        <taxon>Winslowiella</taxon>
    </lineage>
</organism>
<dbReference type="PANTHER" id="PTHR10277">
    <property type="entry name" value="HOMOCITRATE SYNTHASE-RELATED"/>
    <property type="match status" value="1"/>
</dbReference>